<dbReference type="AlphaFoldDB" id="A0A3Q8X9V4"/>
<keyword evidence="1" id="KW-0238">DNA-binding</keyword>
<dbReference type="SUPFAM" id="SSF47413">
    <property type="entry name" value="lambda repressor-like DNA-binding domains"/>
    <property type="match status" value="1"/>
</dbReference>
<dbReference type="SMART" id="SM00530">
    <property type="entry name" value="HTH_XRE"/>
    <property type="match status" value="1"/>
</dbReference>
<proteinExistence type="predicted"/>
<dbReference type="OrthoDB" id="72638at2"/>
<dbReference type="KEGG" id="palb:EJC50_29095"/>
<dbReference type="Pfam" id="PF01381">
    <property type="entry name" value="HTH_3"/>
    <property type="match status" value="1"/>
</dbReference>
<name>A0A3Q8X9V4_9BACL</name>
<accession>A0A3Q8X9V4</accession>
<dbReference type="EMBL" id="CP034437">
    <property type="protein sequence ID" value="AZN43292.1"/>
    <property type="molecule type" value="Genomic_DNA"/>
</dbReference>
<dbReference type="InterPro" id="IPR001387">
    <property type="entry name" value="Cro/C1-type_HTH"/>
</dbReference>
<dbReference type="Proteomes" id="UP000272528">
    <property type="component" value="Chromosome"/>
</dbReference>
<dbReference type="PANTHER" id="PTHR46558">
    <property type="entry name" value="TRACRIPTIONAL REGULATORY PROTEIN-RELATED-RELATED"/>
    <property type="match status" value="1"/>
</dbReference>
<evidence type="ECO:0000313" key="3">
    <source>
        <dbReference type="EMBL" id="AZN43292.1"/>
    </source>
</evidence>
<organism evidence="3 4">
    <name type="scientific">Paenibacillus albus</name>
    <dbReference type="NCBI Taxonomy" id="2495582"/>
    <lineage>
        <taxon>Bacteria</taxon>
        <taxon>Bacillati</taxon>
        <taxon>Bacillota</taxon>
        <taxon>Bacilli</taxon>
        <taxon>Bacillales</taxon>
        <taxon>Paenibacillaceae</taxon>
        <taxon>Paenibacillus</taxon>
    </lineage>
</organism>
<dbReference type="InterPro" id="IPR010982">
    <property type="entry name" value="Lambda_DNA-bd_dom_sf"/>
</dbReference>
<keyword evidence="4" id="KW-1185">Reference proteome</keyword>
<dbReference type="CDD" id="cd00093">
    <property type="entry name" value="HTH_XRE"/>
    <property type="match status" value="1"/>
</dbReference>
<dbReference type="GO" id="GO:0003677">
    <property type="term" value="F:DNA binding"/>
    <property type="evidence" value="ECO:0007669"/>
    <property type="project" value="UniProtKB-KW"/>
</dbReference>
<evidence type="ECO:0000313" key="4">
    <source>
        <dbReference type="Proteomes" id="UP000272528"/>
    </source>
</evidence>
<feature type="domain" description="HTH cro/C1-type" evidence="2">
    <location>
        <begin position="26"/>
        <end position="80"/>
    </location>
</feature>
<protein>
    <submittedName>
        <fullName evidence="3">XRE family transcriptional regulator</fullName>
    </submittedName>
</protein>
<reference evidence="4" key="1">
    <citation type="submission" date="2018-12" db="EMBL/GenBank/DDBJ databases">
        <title>Genome sequence of Peanibacillus sp.</title>
        <authorList>
            <person name="Subramani G."/>
            <person name="Srinivasan S."/>
            <person name="Kim M.K."/>
        </authorList>
    </citation>
    <scope>NUCLEOTIDE SEQUENCE [LARGE SCALE GENOMIC DNA]</scope>
    <source>
        <strain evidence="4">18JY67-1</strain>
    </source>
</reference>
<evidence type="ECO:0000256" key="1">
    <source>
        <dbReference type="ARBA" id="ARBA00023125"/>
    </source>
</evidence>
<dbReference type="Gene3D" id="1.10.260.40">
    <property type="entry name" value="lambda repressor-like DNA-binding domains"/>
    <property type="match status" value="1"/>
</dbReference>
<sequence>MKAYMPQRQLAARGGIASVLHLGNTIAELREARAITQEELARKLGISRSTLSHYEKNRRKPPLDFIVQLANTFNISIEQIINAPKKEQA</sequence>
<evidence type="ECO:0000259" key="2">
    <source>
        <dbReference type="PROSITE" id="PS50943"/>
    </source>
</evidence>
<dbReference type="PANTHER" id="PTHR46558:SF4">
    <property type="entry name" value="DNA-BIDING PHAGE PROTEIN"/>
    <property type="match status" value="1"/>
</dbReference>
<gene>
    <name evidence="3" type="ORF">EJC50_29095</name>
</gene>
<dbReference type="PROSITE" id="PS50943">
    <property type="entry name" value="HTH_CROC1"/>
    <property type="match status" value="1"/>
</dbReference>